<evidence type="ECO:0000259" key="4">
    <source>
        <dbReference type="PROSITE" id="PS50893"/>
    </source>
</evidence>
<proteinExistence type="predicted"/>
<comment type="caution">
    <text evidence="5">The sequence shown here is derived from an EMBL/GenBank/DDBJ whole genome shotgun (WGS) entry which is preliminary data.</text>
</comment>
<dbReference type="InterPro" id="IPR003593">
    <property type="entry name" value="AAA+_ATPase"/>
</dbReference>
<dbReference type="SUPFAM" id="SSF52540">
    <property type="entry name" value="P-loop containing nucleoside triphosphate hydrolases"/>
    <property type="match status" value="1"/>
</dbReference>
<dbReference type="InterPro" id="IPR003439">
    <property type="entry name" value="ABC_transporter-like_ATP-bd"/>
</dbReference>
<dbReference type="GO" id="GO:0005886">
    <property type="term" value="C:plasma membrane"/>
    <property type="evidence" value="ECO:0007669"/>
    <property type="project" value="TreeGrafter"/>
</dbReference>
<keyword evidence="6" id="KW-1185">Reference proteome</keyword>
<dbReference type="CDD" id="cd03219">
    <property type="entry name" value="ABC_Mj1267_LivG_branched"/>
    <property type="match status" value="1"/>
</dbReference>
<dbReference type="InterPro" id="IPR051120">
    <property type="entry name" value="ABC_AA/LPS_Transport"/>
</dbReference>
<keyword evidence="3 5" id="KW-0067">ATP-binding</keyword>
<dbReference type="Pfam" id="PF00005">
    <property type="entry name" value="ABC_tran"/>
    <property type="match status" value="1"/>
</dbReference>
<evidence type="ECO:0000313" key="6">
    <source>
        <dbReference type="Proteomes" id="UP001144805"/>
    </source>
</evidence>
<dbReference type="PANTHER" id="PTHR45772:SF8">
    <property type="entry name" value="HIGH-AFFINITY BRANCHED-CHAIN AMINO ACID TRANSPORT ATP-BINDING PROTEIN"/>
    <property type="match status" value="1"/>
</dbReference>
<accession>A0A9X3IML4</accession>
<keyword evidence="1" id="KW-0813">Transport</keyword>
<feature type="domain" description="ABC transporter" evidence="4">
    <location>
        <begin position="6"/>
        <end position="247"/>
    </location>
</feature>
<dbReference type="Gene3D" id="3.40.50.300">
    <property type="entry name" value="P-loop containing nucleotide triphosphate hydrolases"/>
    <property type="match status" value="1"/>
</dbReference>
<protein>
    <submittedName>
        <fullName evidence="5">ABC transporter ATP-binding protein</fullName>
    </submittedName>
</protein>
<dbReference type="PANTHER" id="PTHR45772">
    <property type="entry name" value="CONSERVED COMPONENT OF ABC TRANSPORTER FOR NATURAL AMINO ACIDS-RELATED"/>
    <property type="match status" value="1"/>
</dbReference>
<dbReference type="Pfam" id="PF12399">
    <property type="entry name" value="BCA_ABC_TP_C"/>
    <property type="match status" value="1"/>
</dbReference>
<dbReference type="Proteomes" id="UP001144805">
    <property type="component" value="Unassembled WGS sequence"/>
</dbReference>
<evidence type="ECO:0000256" key="2">
    <source>
        <dbReference type="ARBA" id="ARBA00022741"/>
    </source>
</evidence>
<reference evidence="5" key="1">
    <citation type="submission" date="2022-11" db="EMBL/GenBank/DDBJ databases">
        <title>Biodiversity and phylogenetic relationships of bacteria.</title>
        <authorList>
            <person name="Machado R.A.R."/>
            <person name="Bhat A."/>
            <person name="Loulou A."/>
            <person name="Kallel S."/>
        </authorList>
    </citation>
    <scope>NUCLEOTIDE SEQUENCE</scope>
    <source>
        <strain evidence="5">K-TC2</strain>
    </source>
</reference>
<keyword evidence="2" id="KW-0547">Nucleotide-binding</keyword>
<dbReference type="SMART" id="SM00382">
    <property type="entry name" value="AAA"/>
    <property type="match status" value="1"/>
</dbReference>
<dbReference type="RefSeq" id="WP_266339624.1">
    <property type="nucleotide sequence ID" value="NZ_JAPKNK010000006.1"/>
</dbReference>
<dbReference type="AlphaFoldDB" id="A0A9X3IML4"/>
<evidence type="ECO:0000256" key="3">
    <source>
        <dbReference type="ARBA" id="ARBA00022840"/>
    </source>
</evidence>
<sequence length="250" mass="26783">MTVDFLKIDGLRKSFGGIHALQGVSFTLGAAGIKCIVGPNGCGKSTLFNVLTGVLTPSAGTATLAGRRISGLAAHKVSRMGVGRKFQVPGVLADLSVMEHMEIALAARATGGKVWRTLRWRGNRAEAIAMLDEAGLADYGDKLASQLPHGIKQRLEILMLVARGMKLLLLDEPTAGMTATETQATIDLIRRINQTTGAAILVIEHDMTFVRSLACPLIVMMRGEVLREGSYDEVRADPHVRAAYLGDRHA</sequence>
<dbReference type="GO" id="GO:0016887">
    <property type="term" value="F:ATP hydrolysis activity"/>
    <property type="evidence" value="ECO:0007669"/>
    <property type="project" value="InterPro"/>
</dbReference>
<evidence type="ECO:0000313" key="5">
    <source>
        <dbReference type="EMBL" id="MCX5570666.1"/>
    </source>
</evidence>
<evidence type="ECO:0000256" key="1">
    <source>
        <dbReference type="ARBA" id="ARBA00022448"/>
    </source>
</evidence>
<gene>
    <name evidence="5" type="ORF">OSH07_15770</name>
</gene>
<dbReference type="InterPro" id="IPR027417">
    <property type="entry name" value="P-loop_NTPase"/>
</dbReference>
<dbReference type="GO" id="GO:0005524">
    <property type="term" value="F:ATP binding"/>
    <property type="evidence" value="ECO:0007669"/>
    <property type="project" value="UniProtKB-KW"/>
</dbReference>
<dbReference type="InterPro" id="IPR032823">
    <property type="entry name" value="BCA_ABC_TP_C"/>
</dbReference>
<organism evidence="5 6">
    <name type="scientific">Kaistia nematophila</name>
    <dbReference type="NCBI Taxonomy" id="2994654"/>
    <lineage>
        <taxon>Bacteria</taxon>
        <taxon>Pseudomonadati</taxon>
        <taxon>Pseudomonadota</taxon>
        <taxon>Alphaproteobacteria</taxon>
        <taxon>Hyphomicrobiales</taxon>
        <taxon>Kaistiaceae</taxon>
        <taxon>Kaistia</taxon>
    </lineage>
</organism>
<dbReference type="EMBL" id="JAPKNK010000006">
    <property type="protein sequence ID" value="MCX5570666.1"/>
    <property type="molecule type" value="Genomic_DNA"/>
</dbReference>
<name>A0A9X3IML4_9HYPH</name>
<dbReference type="PROSITE" id="PS50893">
    <property type="entry name" value="ABC_TRANSPORTER_2"/>
    <property type="match status" value="1"/>
</dbReference>